<comment type="caution">
    <text evidence="4">The sequence shown here is derived from an EMBL/GenBank/DDBJ whole genome shotgun (WGS) entry which is preliminary data.</text>
</comment>
<dbReference type="Gene3D" id="3.40.630.40">
    <property type="entry name" value="Zn-dependent exopeptidases"/>
    <property type="match status" value="1"/>
</dbReference>
<accession>A0A845LAE3</accession>
<dbReference type="InterPro" id="IPR006837">
    <property type="entry name" value="Divergent_DAC"/>
</dbReference>
<evidence type="ECO:0000256" key="2">
    <source>
        <dbReference type="SAM" id="Phobius"/>
    </source>
</evidence>
<dbReference type="OrthoDB" id="9784811at2"/>
<evidence type="ECO:0000313" key="5">
    <source>
        <dbReference type="Proteomes" id="UP000471031"/>
    </source>
</evidence>
<evidence type="ECO:0000256" key="1">
    <source>
        <dbReference type="SAM" id="MobiDB-lite"/>
    </source>
</evidence>
<feature type="domain" description="MurNAc-LAA" evidence="3">
    <location>
        <begin position="133"/>
        <end position="253"/>
    </location>
</feature>
<dbReference type="SUPFAM" id="SSF88713">
    <property type="entry name" value="Glycoside hydrolase/deacetylase"/>
    <property type="match status" value="1"/>
</dbReference>
<keyword evidence="2" id="KW-0812">Transmembrane</keyword>
<protein>
    <recommendedName>
        <fullName evidence="3">MurNAc-LAA domain-containing protein</fullName>
    </recommendedName>
</protein>
<keyword evidence="2" id="KW-0472">Membrane</keyword>
<keyword evidence="2" id="KW-1133">Transmembrane helix</keyword>
<dbReference type="SUPFAM" id="SSF53187">
    <property type="entry name" value="Zn-dependent exopeptidases"/>
    <property type="match status" value="1"/>
</dbReference>
<dbReference type="CDD" id="cd02696">
    <property type="entry name" value="MurNAc-LAA"/>
    <property type="match status" value="1"/>
</dbReference>
<dbReference type="Proteomes" id="UP000471031">
    <property type="component" value="Unassembled WGS sequence"/>
</dbReference>
<dbReference type="Pfam" id="PF04748">
    <property type="entry name" value="Polysacc_deac_2"/>
    <property type="match status" value="1"/>
</dbReference>
<organism evidence="4 5">
    <name type="scientific">Heliomicrobium gestii</name>
    <name type="common">Heliobacterium gestii</name>
    <dbReference type="NCBI Taxonomy" id="2699"/>
    <lineage>
        <taxon>Bacteria</taxon>
        <taxon>Bacillati</taxon>
        <taxon>Bacillota</taxon>
        <taxon>Clostridia</taxon>
        <taxon>Eubacteriales</taxon>
        <taxon>Heliobacteriaceae</taxon>
        <taxon>Heliomicrobium</taxon>
    </lineage>
</organism>
<dbReference type="EMBL" id="WXEX01000009">
    <property type="protein sequence ID" value="MZP43717.1"/>
    <property type="molecule type" value="Genomic_DNA"/>
</dbReference>
<dbReference type="SMART" id="SM00646">
    <property type="entry name" value="Ami_3"/>
    <property type="match status" value="1"/>
</dbReference>
<dbReference type="AlphaFoldDB" id="A0A845LAE3"/>
<evidence type="ECO:0000313" key="4">
    <source>
        <dbReference type="EMBL" id="MZP43717.1"/>
    </source>
</evidence>
<dbReference type="CDD" id="cd10936">
    <property type="entry name" value="CE4_DAC2"/>
    <property type="match status" value="1"/>
</dbReference>
<proteinExistence type="predicted"/>
<feature type="region of interest" description="Disordered" evidence="1">
    <location>
        <begin position="272"/>
        <end position="310"/>
    </location>
</feature>
<sequence length="554" mass="61691">MAWLFGIFEKTGILLIRRKTLFLLAIIVAGLVATAVYTYLQPRNLPPGPSPENRPLAGKKILIDVGHGGIDSGTNTKEGFLEKTVNLEMATILKPRLEQLGATVLLSRESDVDLSGLAPDHPQRYRTDLSNRVRWVNDNQADLLLSLHINSARDPQMRGAILLYHPKTPFTDRSKELAYTLQKELNGFYAHYAQRGESYLHQPYGGDFFVLEYVKVPSVIIEMGFITNYQDRSLFLKADFRNALAQKITDGVVQFVKQEPVKKTFLEWLWPGQGHQDGNSDERADMVTAPGPQRDDRQNSSSSTGTEKSVSSRKGKLAIIIDDLGNYAGGVEEILSINRPLTVAIMPFFKDSQQLATRACHLGFEVMVHMPMQSEHVPAAWYGPRYVTTRMDRQQIASLLDDARDVMPFAAGVNNHMGIVISRDEPSALITLEEVKKRQWYFVDSVTVPDSVFPRLAKEIGAPLIRRDVFLDHDSNDIEYIKGQLQKAGQIALKQGHAVAIGHVGGRGKTTARAIREMIGPLEKLGVDFVFASDLVRDAVMASGTVLPEMPTND</sequence>
<dbReference type="GO" id="GO:0009253">
    <property type="term" value="P:peptidoglycan catabolic process"/>
    <property type="evidence" value="ECO:0007669"/>
    <property type="project" value="InterPro"/>
</dbReference>
<dbReference type="Pfam" id="PF01520">
    <property type="entry name" value="Amidase_3"/>
    <property type="match status" value="1"/>
</dbReference>
<dbReference type="GO" id="GO:0005975">
    <property type="term" value="P:carbohydrate metabolic process"/>
    <property type="evidence" value="ECO:0007669"/>
    <property type="project" value="InterPro"/>
</dbReference>
<dbReference type="PANTHER" id="PTHR30105:SF2">
    <property type="entry name" value="DIVERGENT POLYSACCHARIDE DEACETYLASE SUPERFAMILY"/>
    <property type="match status" value="1"/>
</dbReference>
<dbReference type="InterPro" id="IPR002508">
    <property type="entry name" value="MurNAc-LAA_cat"/>
</dbReference>
<gene>
    <name evidence="4" type="ORF">GTO89_11755</name>
</gene>
<dbReference type="Gene3D" id="3.20.20.370">
    <property type="entry name" value="Glycoside hydrolase/deacetylase"/>
    <property type="match status" value="1"/>
</dbReference>
<reference evidence="4 5" key="1">
    <citation type="submission" date="2020-01" db="EMBL/GenBank/DDBJ databases">
        <title>Whole genome sequence of Heliobacterium gestii DSM 11169.</title>
        <authorList>
            <person name="Kyndt J.A."/>
            <person name="Meyer T.E."/>
        </authorList>
    </citation>
    <scope>NUCLEOTIDE SEQUENCE [LARGE SCALE GENOMIC DNA]</scope>
    <source>
        <strain evidence="4 5">DSM 11169</strain>
    </source>
</reference>
<feature type="transmembrane region" description="Helical" evidence="2">
    <location>
        <begin position="21"/>
        <end position="40"/>
    </location>
</feature>
<name>A0A845LAE3_HELGE</name>
<evidence type="ECO:0000259" key="3">
    <source>
        <dbReference type="SMART" id="SM00646"/>
    </source>
</evidence>
<feature type="compositionally biased region" description="Low complexity" evidence="1">
    <location>
        <begin position="300"/>
        <end position="309"/>
    </location>
</feature>
<dbReference type="PANTHER" id="PTHR30105">
    <property type="entry name" value="UNCHARACTERIZED YIBQ-RELATED"/>
    <property type="match status" value="1"/>
</dbReference>
<keyword evidence="5" id="KW-1185">Reference proteome</keyword>
<dbReference type="InterPro" id="IPR011330">
    <property type="entry name" value="Glyco_hydro/deAcase_b/a-brl"/>
</dbReference>
<dbReference type="RefSeq" id="WP_161262283.1">
    <property type="nucleotide sequence ID" value="NZ_JAFBDC010000009.1"/>
</dbReference>
<dbReference type="GO" id="GO:0008745">
    <property type="term" value="F:N-acetylmuramoyl-L-alanine amidase activity"/>
    <property type="evidence" value="ECO:0007669"/>
    <property type="project" value="InterPro"/>
</dbReference>